<dbReference type="EMBL" id="VEPZ02000322">
    <property type="protein sequence ID" value="KAE8726913.1"/>
    <property type="molecule type" value="Genomic_DNA"/>
</dbReference>
<dbReference type="Gene3D" id="1.20.5.110">
    <property type="match status" value="1"/>
</dbReference>
<comment type="caution">
    <text evidence="4">The sequence shown here is derived from an EMBL/GenBank/DDBJ whole genome shotgun (WGS) entry which is preliminary data.</text>
</comment>
<dbReference type="PROSITE" id="PS00914">
    <property type="entry name" value="SYNTAXIN"/>
    <property type="match status" value="1"/>
</dbReference>
<sequence length="251" mass="28281">MFSNGSVEGMIGILVKLVKETSAKLREASEADQDAEPLKKIADAKLAKDFQAALKDFQKAQRLAAERETAYTSSVPKEALPSSQYSIYTCMCACSMCLPIVCALALVFQLLLKDMKDEIGICYHFYKTVVLHLLLSYDAYEVEKNSSKSLEHQQLVVTKRQEVVLLENEITFNEDIIEEREQGIKEVQQQISEVNEIFKDLAVLVHEQGAMIDDIGSNIENSHAATVQATSHLKRHPRSREQIRQQGVCWC</sequence>
<dbReference type="Proteomes" id="UP000436088">
    <property type="component" value="Unassembled WGS sequence"/>
</dbReference>
<dbReference type="PANTHER" id="PTHR19957:SF38">
    <property type="entry name" value="LD27581P"/>
    <property type="match status" value="1"/>
</dbReference>
<evidence type="ECO:0000313" key="4">
    <source>
        <dbReference type="EMBL" id="KAE8726913.1"/>
    </source>
</evidence>
<protein>
    <submittedName>
        <fullName evidence="4">Syntaxin-23</fullName>
    </submittedName>
</protein>
<comment type="similarity">
    <text evidence="1">Belongs to the syntaxin family.</text>
</comment>
<dbReference type="SMART" id="SM00397">
    <property type="entry name" value="t_SNARE"/>
    <property type="match status" value="1"/>
</dbReference>
<dbReference type="PROSITE" id="PS50192">
    <property type="entry name" value="T_SNARE"/>
    <property type="match status" value="1"/>
</dbReference>
<keyword evidence="2" id="KW-0653">Protein transport</keyword>
<accession>A0A6A3CCI6</accession>
<dbReference type="InterPro" id="IPR000727">
    <property type="entry name" value="T_SNARE_dom"/>
</dbReference>
<keyword evidence="2" id="KW-0813">Transport</keyword>
<reference evidence="4" key="1">
    <citation type="submission" date="2019-09" db="EMBL/GenBank/DDBJ databases">
        <title>Draft genome information of white flower Hibiscus syriacus.</title>
        <authorList>
            <person name="Kim Y.-M."/>
        </authorList>
    </citation>
    <scope>NUCLEOTIDE SEQUENCE [LARGE SCALE GENOMIC DNA]</scope>
    <source>
        <strain evidence="4">YM2019G1</strain>
    </source>
</reference>
<dbReference type="CDD" id="cd15840">
    <property type="entry name" value="SNARE_Qa"/>
    <property type="match status" value="1"/>
</dbReference>
<dbReference type="InterPro" id="IPR006012">
    <property type="entry name" value="Syntaxin/epimorphin_CS"/>
</dbReference>
<evidence type="ECO:0000313" key="5">
    <source>
        <dbReference type="Proteomes" id="UP000436088"/>
    </source>
</evidence>
<keyword evidence="5" id="KW-1185">Reference proteome</keyword>
<dbReference type="PANTHER" id="PTHR19957">
    <property type="entry name" value="SYNTAXIN"/>
    <property type="match status" value="1"/>
</dbReference>
<name>A0A6A3CCI6_HIBSY</name>
<dbReference type="GO" id="GO:0000149">
    <property type="term" value="F:SNARE binding"/>
    <property type="evidence" value="ECO:0007669"/>
    <property type="project" value="TreeGrafter"/>
</dbReference>
<dbReference type="GO" id="GO:0048278">
    <property type="term" value="P:vesicle docking"/>
    <property type="evidence" value="ECO:0007669"/>
    <property type="project" value="TreeGrafter"/>
</dbReference>
<evidence type="ECO:0000256" key="2">
    <source>
        <dbReference type="ARBA" id="ARBA00022927"/>
    </source>
</evidence>
<dbReference type="GO" id="GO:0006906">
    <property type="term" value="P:vesicle fusion"/>
    <property type="evidence" value="ECO:0007669"/>
    <property type="project" value="TreeGrafter"/>
</dbReference>
<dbReference type="InterPro" id="IPR045242">
    <property type="entry name" value="Syntaxin"/>
</dbReference>
<dbReference type="InterPro" id="IPR006011">
    <property type="entry name" value="Syntaxin_N"/>
</dbReference>
<dbReference type="GO" id="GO:0012505">
    <property type="term" value="C:endomembrane system"/>
    <property type="evidence" value="ECO:0007669"/>
    <property type="project" value="TreeGrafter"/>
</dbReference>
<evidence type="ECO:0000259" key="3">
    <source>
        <dbReference type="PROSITE" id="PS50192"/>
    </source>
</evidence>
<feature type="domain" description="T-SNARE coiled-coil homology" evidence="3">
    <location>
        <begin position="174"/>
        <end position="236"/>
    </location>
</feature>
<dbReference type="Pfam" id="PF14523">
    <property type="entry name" value="Syntaxin_2"/>
    <property type="match status" value="1"/>
</dbReference>
<dbReference type="GO" id="GO:0031201">
    <property type="term" value="C:SNARE complex"/>
    <property type="evidence" value="ECO:0007669"/>
    <property type="project" value="TreeGrafter"/>
</dbReference>
<dbReference type="GO" id="GO:0006886">
    <property type="term" value="P:intracellular protein transport"/>
    <property type="evidence" value="ECO:0007669"/>
    <property type="project" value="InterPro"/>
</dbReference>
<dbReference type="SUPFAM" id="SSF47661">
    <property type="entry name" value="t-snare proteins"/>
    <property type="match status" value="1"/>
</dbReference>
<evidence type="ECO:0000256" key="1">
    <source>
        <dbReference type="ARBA" id="ARBA00009063"/>
    </source>
</evidence>
<proteinExistence type="inferred from homology"/>
<dbReference type="InterPro" id="IPR010989">
    <property type="entry name" value="SNARE"/>
</dbReference>
<dbReference type="GO" id="GO:0005484">
    <property type="term" value="F:SNAP receptor activity"/>
    <property type="evidence" value="ECO:0007669"/>
    <property type="project" value="InterPro"/>
</dbReference>
<gene>
    <name evidence="4" type="ORF">F3Y22_tig00005939pilonHSYRG00026</name>
</gene>
<organism evidence="4 5">
    <name type="scientific">Hibiscus syriacus</name>
    <name type="common">Rose of Sharon</name>
    <dbReference type="NCBI Taxonomy" id="106335"/>
    <lineage>
        <taxon>Eukaryota</taxon>
        <taxon>Viridiplantae</taxon>
        <taxon>Streptophyta</taxon>
        <taxon>Embryophyta</taxon>
        <taxon>Tracheophyta</taxon>
        <taxon>Spermatophyta</taxon>
        <taxon>Magnoliopsida</taxon>
        <taxon>eudicotyledons</taxon>
        <taxon>Gunneridae</taxon>
        <taxon>Pentapetalae</taxon>
        <taxon>rosids</taxon>
        <taxon>malvids</taxon>
        <taxon>Malvales</taxon>
        <taxon>Malvaceae</taxon>
        <taxon>Malvoideae</taxon>
        <taxon>Hibiscus</taxon>
    </lineage>
</organism>
<dbReference type="Gene3D" id="1.20.58.70">
    <property type="match status" value="1"/>
</dbReference>
<dbReference type="AlphaFoldDB" id="A0A6A3CCI6"/>